<dbReference type="EMBL" id="GBXM01021000">
    <property type="protein sequence ID" value="JAH87577.1"/>
    <property type="molecule type" value="Transcribed_RNA"/>
</dbReference>
<dbReference type="AlphaFoldDB" id="A0A0E9WB47"/>
<accession>A0A0E9WB47</accession>
<evidence type="ECO:0000313" key="1">
    <source>
        <dbReference type="EMBL" id="JAH87577.1"/>
    </source>
</evidence>
<name>A0A0E9WB47_ANGAN</name>
<proteinExistence type="predicted"/>
<reference evidence="1" key="1">
    <citation type="submission" date="2014-11" db="EMBL/GenBank/DDBJ databases">
        <authorList>
            <person name="Amaro Gonzalez C."/>
        </authorList>
    </citation>
    <scope>NUCLEOTIDE SEQUENCE</scope>
</reference>
<reference evidence="1" key="2">
    <citation type="journal article" date="2015" name="Fish Shellfish Immunol.">
        <title>Early steps in the European eel (Anguilla anguilla)-Vibrio vulnificus interaction in the gills: Role of the RtxA13 toxin.</title>
        <authorList>
            <person name="Callol A."/>
            <person name="Pajuelo D."/>
            <person name="Ebbesson L."/>
            <person name="Teles M."/>
            <person name="MacKenzie S."/>
            <person name="Amaro C."/>
        </authorList>
    </citation>
    <scope>NUCLEOTIDE SEQUENCE</scope>
</reference>
<organism evidence="1">
    <name type="scientific">Anguilla anguilla</name>
    <name type="common">European freshwater eel</name>
    <name type="synonym">Muraena anguilla</name>
    <dbReference type="NCBI Taxonomy" id="7936"/>
    <lineage>
        <taxon>Eukaryota</taxon>
        <taxon>Metazoa</taxon>
        <taxon>Chordata</taxon>
        <taxon>Craniata</taxon>
        <taxon>Vertebrata</taxon>
        <taxon>Euteleostomi</taxon>
        <taxon>Actinopterygii</taxon>
        <taxon>Neopterygii</taxon>
        <taxon>Teleostei</taxon>
        <taxon>Anguilliformes</taxon>
        <taxon>Anguillidae</taxon>
        <taxon>Anguilla</taxon>
    </lineage>
</organism>
<protein>
    <submittedName>
        <fullName evidence="1">Uncharacterized protein</fullName>
    </submittedName>
</protein>
<sequence>MFTVTFILKSCLPEITNRIIRARNEKLMLCTCIHVCFHITPKDVFNLLLYYIIIQ</sequence>